<name>A0A9D1WKP5_9FIRM</name>
<evidence type="ECO:0000256" key="2">
    <source>
        <dbReference type="ARBA" id="ARBA00008520"/>
    </source>
</evidence>
<feature type="signal peptide" evidence="6">
    <location>
        <begin position="1"/>
        <end position="28"/>
    </location>
</feature>
<evidence type="ECO:0000256" key="4">
    <source>
        <dbReference type="ARBA" id="ARBA00022729"/>
    </source>
</evidence>
<feature type="compositionally biased region" description="Low complexity" evidence="5">
    <location>
        <begin position="28"/>
        <end position="44"/>
    </location>
</feature>
<keyword evidence="3" id="KW-0813">Transport</keyword>
<dbReference type="Proteomes" id="UP000886817">
    <property type="component" value="Unassembled WGS sequence"/>
</dbReference>
<dbReference type="PANTHER" id="PTHR43649">
    <property type="entry name" value="ARABINOSE-BINDING PROTEIN-RELATED"/>
    <property type="match status" value="1"/>
</dbReference>
<feature type="region of interest" description="Disordered" evidence="5">
    <location>
        <begin position="28"/>
        <end position="55"/>
    </location>
</feature>
<sequence>MKKANRFLAGLLAGCMLVSLAGCGQSTAADTSSDATADTSSGTAEEADNSSGEDSEKIVIEYWHKNSETAGGPTIDEYAAAFNESQDKYEIKPVFMTEDYKGIMQQMQAEAAAGNAPGVIQVGYYWLNYFTENYSYVDIKELDESYLDNYLPNIVELCTTQDGKVAGVPYSLSTPVMYYNTELLEEAGLDTSNLPQTMDELYDWARTVKENTGEYGLAFAAASDFWLEQYHIESNGGRMLTYGEDGSAEATFASEEGIEALQGVADLINEDQAATYILGESIKDAFSSGQVAMIGATIGWSTGIIDAADFDVVTGQMPSYGEKERRVPVGGNFLAITALDEEEQQGAWEWIKYLTTAEAHVDWTKATGYVPPREDVTELPEFQDYLEEAPQLNACLDQMEDLAPFVSFPGDSGLEIEQNLLDIRDVIMNGDQTAQEALTEAQNNANELLAG</sequence>
<dbReference type="PROSITE" id="PS51257">
    <property type="entry name" value="PROKAR_LIPOPROTEIN"/>
    <property type="match status" value="1"/>
</dbReference>
<dbReference type="Pfam" id="PF13416">
    <property type="entry name" value="SBP_bac_8"/>
    <property type="match status" value="1"/>
</dbReference>
<feature type="chain" id="PRO_5039337009" evidence="6">
    <location>
        <begin position="29"/>
        <end position="451"/>
    </location>
</feature>
<dbReference type="PANTHER" id="PTHR43649:SF31">
    <property type="entry name" value="SN-GLYCEROL-3-PHOSPHATE-BINDING PERIPLASMIC PROTEIN UGPB"/>
    <property type="match status" value="1"/>
</dbReference>
<organism evidence="7 8">
    <name type="scientific">Candidatus Blautia gallistercoris</name>
    <dbReference type="NCBI Taxonomy" id="2838490"/>
    <lineage>
        <taxon>Bacteria</taxon>
        <taxon>Bacillati</taxon>
        <taxon>Bacillota</taxon>
        <taxon>Clostridia</taxon>
        <taxon>Lachnospirales</taxon>
        <taxon>Lachnospiraceae</taxon>
        <taxon>Blautia</taxon>
    </lineage>
</organism>
<dbReference type="SUPFAM" id="SSF53850">
    <property type="entry name" value="Periplasmic binding protein-like II"/>
    <property type="match status" value="1"/>
</dbReference>
<dbReference type="InterPro" id="IPR006059">
    <property type="entry name" value="SBP"/>
</dbReference>
<keyword evidence="4 6" id="KW-0732">Signal</keyword>
<dbReference type="AlphaFoldDB" id="A0A9D1WKP5"/>
<reference evidence="7" key="2">
    <citation type="submission" date="2021-04" db="EMBL/GenBank/DDBJ databases">
        <authorList>
            <person name="Gilroy R."/>
        </authorList>
    </citation>
    <scope>NUCLEOTIDE SEQUENCE</scope>
    <source>
        <strain evidence="7">ChiSjej1B19-8411</strain>
    </source>
</reference>
<evidence type="ECO:0000256" key="5">
    <source>
        <dbReference type="SAM" id="MobiDB-lite"/>
    </source>
</evidence>
<comment type="caution">
    <text evidence="7">The sequence shown here is derived from an EMBL/GenBank/DDBJ whole genome shotgun (WGS) entry which is preliminary data.</text>
</comment>
<dbReference type="EMBL" id="DXEX01000202">
    <property type="protein sequence ID" value="HIX59912.1"/>
    <property type="molecule type" value="Genomic_DNA"/>
</dbReference>
<dbReference type="InterPro" id="IPR050490">
    <property type="entry name" value="Bact_solute-bd_prot1"/>
</dbReference>
<gene>
    <name evidence="7" type="ORF">IAA45_09400</name>
</gene>
<reference evidence="7" key="1">
    <citation type="journal article" date="2021" name="PeerJ">
        <title>Extensive microbial diversity within the chicken gut microbiome revealed by metagenomics and culture.</title>
        <authorList>
            <person name="Gilroy R."/>
            <person name="Ravi A."/>
            <person name="Getino M."/>
            <person name="Pursley I."/>
            <person name="Horton D.L."/>
            <person name="Alikhan N.F."/>
            <person name="Baker D."/>
            <person name="Gharbi K."/>
            <person name="Hall N."/>
            <person name="Watson M."/>
            <person name="Adriaenssens E.M."/>
            <person name="Foster-Nyarko E."/>
            <person name="Jarju S."/>
            <person name="Secka A."/>
            <person name="Antonio M."/>
            <person name="Oren A."/>
            <person name="Chaudhuri R.R."/>
            <person name="La Ragione R."/>
            <person name="Hildebrand F."/>
            <person name="Pallen M.J."/>
        </authorList>
    </citation>
    <scope>NUCLEOTIDE SEQUENCE</scope>
    <source>
        <strain evidence="7">ChiSjej1B19-8411</strain>
    </source>
</reference>
<evidence type="ECO:0000313" key="7">
    <source>
        <dbReference type="EMBL" id="HIX59912.1"/>
    </source>
</evidence>
<evidence type="ECO:0000256" key="1">
    <source>
        <dbReference type="ARBA" id="ARBA00004196"/>
    </source>
</evidence>
<evidence type="ECO:0000313" key="8">
    <source>
        <dbReference type="Proteomes" id="UP000886817"/>
    </source>
</evidence>
<comment type="subcellular location">
    <subcellularLocation>
        <location evidence="1">Cell envelope</location>
    </subcellularLocation>
</comment>
<evidence type="ECO:0000256" key="3">
    <source>
        <dbReference type="ARBA" id="ARBA00022448"/>
    </source>
</evidence>
<comment type="similarity">
    <text evidence="2">Belongs to the bacterial solute-binding protein 1 family.</text>
</comment>
<evidence type="ECO:0000256" key="6">
    <source>
        <dbReference type="SAM" id="SignalP"/>
    </source>
</evidence>
<protein>
    <submittedName>
        <fullName evidence="7">ABC transporter substrate-binding protein</fullName>
    </submittedName>
</protein>
<dbReference type="Gene3D" id="3.40.190.10">
    <property type="entry name" value="Periplasmic binding protein-like II"/>
    <property type="match status" value="2"/>
</dbReference>
<accession>A0A9D1WKP5</accession>
<proteinExistence type="inferred from homology"/>
<dbReference type="CDD" id="cd14748">
    <property type="entry name" value="PBP2_UgpB"/>
    <property type="match status" value="1"/>
</dbReference>
<dbReference type="GO" id="GO:0030313">
    <property type="term" value="C:cell envelope"/>
    <property type="evidence" value="ECO:0007669"/>
    <property type="project" value="UniProtKB-SubCell"/>
</dbReference>